<keyword evidence="2" id="KW-0521">NADP</keyword>
<keyword evidence="9" id="KW-1185">Reference proteome</keyword>
<feature type="site" description="Lowers pKa of active site Tyr" evidence="6">
    <location>
        <position position="77"/>
    </location>
</feature>
<name>A0A0N8HA43_9BACT</name>
<evidence type="ECO:0000256" key="6">
    <source>
        <dbReference type="PIRSR" id="PIRSR000097-3"/>
    </source>
</evidence>
<feature type="active site" description="Proton donor" evidence="4">
    <location>
        <position position="48"/>
    </location>
</feature>
<dbReference type="Gene3D" id="3.20.20.100">
    <property type="entry name" value="NADP-dependent oxidoreductase domain"/>
    <property type="match status" value="1"/>
</dbReference>
<accession>A0A0N8HA43</accession>
<evidence type="ECO:0000313" key="9">
    <source>
        <dbReference type="Proteomes" id="UP000050454"/>
    </source>
</evidence>
<dbReference type="Pfam" id="PF00248">
    <property type="entry name" value="Aldo_ket_red"/>
    <property type="match status" value="1"/>
</dbReference>
<dbReference type="InterPro" id="IPR018170">
    <property type="entry name" value="Aldo/ket_reductase_CS"/>
</dbReference>
<evidence type="ECO:0000256" key="1">
    <source>
        <dbReference type="ARBA" id="ARBA00007905"/>
    </source>
</evidence>
<sequence length="316" mass="35648">MKYLQFNNGDKIPSLGLGTWKSKPGEVYEAVREAIRIGYTHFDCAHVYGNEEEIGQAFTDAFAAGETSRDKIFVTSKLWNNRHRTEQVKPALELTLKNLQLDYLDLYLIHWPVVLKDDSMYPQTAEDLVSLQTTPLEDTWKGMIAVKETGLTKHIGVSNFSPAKIKKVEGATGVRPEMNQVESHLFHQQNELKTFCDQSGILFTAYSPLGSADRPANRIADNEPRLFDNETIKKIAEEVDASPAQVMLAWAVNRGTSVIPKSVNPERLKQNLAAADIDLSEDQMNELAKVNKDYRYIKGDFWCIEGSDYSLESLWG</sequence>
<dbReference type="InterPro" id="IPR036812">
    <property type="entry name" value="NAD(P)_OxRdtase_dom_sf"/>
</dbReference>
<dbReference type="PROSITE" id="PS00063">
    <property type="entry name" value="ALDOKETO_REDUCTASE_3"/>
    <property type="match status" value="1"/>
</dbReference>
<dbReference type="AlphaFoldDB" id="A0A0N8HA43"/>
<dbReference type="EMBL" id="LGTQ01000005">
    <property type="protein sequence ID" value="KPM49132.1"/>
    <property type="molecule type" value="Genomic_DNA"/>
</dbReference>
<reference evidence="8 9" key="1">
    <citation type="submission" date="2015-07" db="EMBL/GenBank/DDBJ databases">
        <title>The draft genome sequence of Leadbetterella sp. JN14-9.</title>
        <authorList>
            <person name="Liu Y."/>
            <person name="Du J."/>
            <person name="Shao Z."/>
        </authorList>
    </citation>
    <scope>NUCLEOTIDE SEQUENCE [LARGE SCALE GENOMIC DNA]</scope>
    <source>
        <strain evidence="8 9">JN14-9</strain>
    </source>
</reference>
<keyword evidence="3" id="KW-0560">Oxidoreductase</keyword>
<feature type="binding site" evidence="5">
    <location>
        <position position="110"/>
    </location>
    <ligand>
        <name>substrate</name>
    </ligand>
</feature>
<comment type="caution">
    <text evidence="8">The sequence shown here is derived from an EMBL/GenBank/DDBJ whole genome shotgun (WGS) entry which is preliminary data.</text>
</comment>
<feature type="domain" description="NADP-dependent oxidoreductase" evidence="7">
    <location>
        <begin position="15"/>
        <end position="291"/>
    </location>
</feature>
<dbReference type="STRING" id="1605367.AFM12_00325"/>
<protein>
    <submittedName>
        <fullName evidence="8">Aldehyde oxidoreductase</fullName>
    </submittedName>
</protein>
<evidence type="ECO:0000256" key="2">
    <source>
        <dbReference type="ARBA" id="ARBA00022857"/>
    </source>
</evidence>
<organism evidence="8 9">
    <name type="scientific">Jiulongibacter sediminis</name>
    <dbReference type="NCBI Taxonomy" id="1605367"/>
    <lineage>
        <taxon>Bacteria</taxon>
        <taxon>Pseudomonadati</taxon>
        <taxon>Bacteroidota</taxon>
        <taxon>Cytophagia</taxon>
        <taxon>Cytophagales</taxon>
        <taxon>Leadbetterellaceae</taxon>
        <taxon>Jiulongibacter</taxon>
    </lineage>
</organism>
<dbReference type="InterPro" id="IPR023210">
    <property type="entry name" value="NADP_OxRdtase_dom"/>
</dbReference>
<dbReference type="OrthoDB" id="9804790at2"/>
<dbReference type="PRINTS" id="PR00069">
    <property type="entry name" value="ALDKETRDTASE"/>
</dbReference>
<dbReference type="GO" id="GO:0016491">
    <property type="term" value="F:oxidoreductase activity"/>
    <property type="evidence" value="ECO:0007669"/>
    <property type="project" value="UniProtKB-KW"/>
</dbReference>
<dbReference type="FunFam" id="3.20.20.100:FF:000006">
    <property type="entry name" value="Aldo-keto reductase family 1 member A1"/>
    <property type="match status" value="1"/>
</dbReference>
<dbReference type="Proteomes" id="UP000050454">
    <property type="component" value="Unassembled WGS sequence"/>
</dbReference>
<evidence type="ECO:0000256" key="3">
    <source>
        <dbReference type="ARBA" id="ARBA00023002"/>
    </source>
</evidence>
<evidence type="ECO:0000256" key="4">
    <source>
        <dbReference type="PIRSR" id="PIRSR000097-1"/>
    </source>
</evidence>
<proteinExistence type="inferred from homology"/>
<dbReference type="PANTHER" id="PTHR11732">
    <property type="entry name" value="ALDO/KETO REDUCTASE"/>
    <property type="match status" value="1"/>
</dbReference>
<dbReference type="PIRSF" id="PIRSF000097">
    <property type="entry name" value="AKR"/>
    <property type="match status" value="1"/>
</dbReference>
<dbReference type="SUPFAM" id="SSF51430">
    <property type="entry name" value="NAD(P)-linked oxidoreductase"/>
    <property type="match status" value="1"/>
</dbReference>
<comment type="similarity">
    <text evidence="1">Belongs to the aldo/keto reductase family.</text>
</comment>
<evidence type="ECO:0000256" key="5">
    <source>
        <dbReference type="PIRSR" id="PIRSR000097-2"/>
    </source>
</evidence>
<dbReference type="RefSeq" id="WP_055143031.1">
    <property type="nucleotide sequence ID" value="NZ_JXSZ01000005.1"/>
</dbReference>
<evidence type="ECO:0000313" key="8">
    <source>
        <dbReference type="EMBL" id="KPM49132.1"/>
    </source>
</evidence>
<dbReference type="InterPro" id="IPR020471">
    <property type="entry name" value="AKR"/>
</dbReference>
<gene>
    <name evidence="8" type="ORF">AFM12_00325</name>
</gene>
<evidence type="ECO:0000259" key="7">
    <source>
        <dbReference type="Pfam" id="PF00248"/>
    </source>
</evidence>
<dbReference type="PROSITE" id="PS00062">
    <property type="entry name" value="ALDOKETO_REDUCTASE_2"/>
    <property type="match status" value="1"/>
</dbReference>